<dbReference type="InterPro" id="IPR001989">
    <property type="entry name" value="Radical_activat_CS"/>
</dbReference>
<evidence type="ECO:0000259" key="10">
    <source>
        <dbReference type="PROSITE" id="PS51379"/>
    </source>
</evidence>
<evidence type="ECO:0000256" key="1">
    <source>
        <dbReference type="ARBA" id="ARBA00001966"/>
    </source>
</evidence>
<dbReference type="PROSITE" id="PS51379">
    <property type="entry name" value="4FE4S_FER_2"/>
    <property type="match status" value="2"/>
</dbReference>
<dbReference type="GO" id="GO:0051539">
    <property type="term" value="F:4 iron, 4 sulfur cluster binding"/>
    <property type="evidence" value="ECO:0007669"/>
    <property type="project" value="UniProtKB-KW"/>
</dbReference>
<keyword evidence="3" id="KW-0004">4Fe-4S</keyword>
<accession>A0A3Q9HPV4</accession>
<dbReference type="Pfam" id="PF04055">
    <property type="entry name" value="Radical_SAM"/>
    <property type="match status" value="1"/>
</dbReference>
<dbReference type="InterPro" id="IPR034457">
    <property type="entry name" value="Organic_radical-activating"/>
</dbReference>
<organism evidence="12 13">
    <name type="scientific">Anoxybacter fermentans</name>
    <dbReference type="NCBI Taxonomy" id="1323375"/>
    <lineage>
        <taxon>Bacteria</taxon>
        <taxon>Bacillati</taxon>
        <taxon>Bacillota</taxon>
        <taxon>Clostridia</taxon>
        <taxon>Halanaerobiales</taxon>
        <taxon>Anoxybacter</taxon>
    </lineage>
</organism>
<keyword evidence="13" id="KW-1185">Reference proteome</keyword>
<name>A0A3Q9HPV4_9FIRM</name>
<dbReference type="Proteomes" id="UP000267250">
    <property type="component" value="Chromosome"/>
</dbReference>
<comment type="catalytic activity">
    <reaction evidence="9">
        <text>glycyl-[protein] + reduced [flavodoxin] + S-adenosyl-L-methionine = glycin-2-yl radical-[protein] + semiquinone [flavodoxin] + 5'-deoxyadenosine + L-methionine + H(+)</text>
        <dbReference type="Rhea" id="RHEA:61976"/>
        <dbReference type="Rhea" id="RHEA-COMP:10622"/>
        <dbReference type="Rhea" id="RHEA-COMP:14480"/>
        <dbReference type="Rhea" id="RHEA-COMP:15993"/>
        <dbReference type="Rhea" id="RHEA-COMP:15994"/>
        <dbReference type="ChEBI" id="CHEBI:15378"/>
        <dbReference type="ChEBI" id="CHEBI:17319"/>
        <dbReference type="ChEBI" id="CHEBI:29947"/>
        <dbReference type="ChEBI" id="CHEBI:32722"/>
        <dbReference type="ChEBI" id="CHEBI:57618"/>
        <dbReference type="ChEBI" id="CHEBI:57844"/>
        <dbReference type="ChEBI" id="CHEBI:59789"/>
        <dbReference type="ChEBI" id="CHEBI:140311"/>
    </reaction>
</comment>
<evidence type="ECO:0008006" key="14">
    <source>
        <dbReference type="Google" id="ProtNLM"/>
    </source>
</evidence>
<dbReference type="KEGG" id="aft:BBF96_05620"/>
<keyword evidence="4" id="KW-0949">S-adenosyl-L-methionine</keyword>
<dbReference type="InterPro" id="IPR013785">
    <property type="entry name" value="Aldolase_TIM"/>
</dbReference>
<dbReference type="PANTHER" id="PTHR30352">
    <property type="entry name" value="PYRUVATE FORMATE-LYASE-ACTIVATING ENZYME"/>
    <property type="match status" value="1"/>
</dbReference>
<dbReference type="PROSITE" id="PS01087">
    <property type="entry name" value="RADICAL_ACTIVATING"/>
    <property type="match status" value="1"/>
</dbReference>
<feature type="domain" description="4Fe-4S ferredoxin-type" evidence="10">
    <location>
        <begin position="70"/>
        <end position="99"/>
    </location>
</feature>
<dbReference type="SUPFAM" id="SSF54862">
    <property type="entry name" value="4Fe-4S ferredoxins"/>
    <property type="match status" value="1"/>
</dbReference>
<dbReference type="GO" id="GO:0046872">
    <property type="term" value="F:metal ion binding"/>
    <property type="evidence" value="ECO:0007669"/>
    <property type="project" value="UniProtKB-KW"/>
</dbReference>
<evidence type="ECO:0000256" key="4">
    <source>
        <dbReference type="ARBA" id="ARBA00022691"/>
    </source>
</evidence>
<dbReference type="PROSITE" id="PS00198">
    <property type="entry name" value="4FE4S_FER_1"/>
    <property type="match status" value="1"/>
</dbReference>
<dbReference type="Gene3D" id="3.20.20.70">
    <property type="entry name" value="Aldolase class I"/>
    <property type="match status" value="1"/>
</dbReference>
<gene>
    <name evidence="12" type="ORF">BBF96_05620</name>
</gene>
<dbReference type="Pfam" id="PF00037">
    <property type="entry name" value="Fer4"/>
    <property type="match status" value="1"/>
</dbReference>
<dbReference type="PROSITE" id="PS51918">
    <property type="entry name" value="RADICAL_SAM"/>
    <property type="match status" value="1"/>
</dbReference>
<comment type="similarity">
    <text evidence="2">Belongs to the organic radical-activating enzymes family.</text>
</comment>
<keyword evidence="5" id="KW-0479">Metal-binding</keyword>
<dbReference type="InterPro" id="IPR007197">
    <property type="entry name" value="rSAM"/>
</dbReference>
<evidence type="ECO:0000256" key="6">
    <source>
        <dbReference type="ARBA" id="ARBA00023002"/>
    </source>
</evidence>
<dbReference type="PIRSF" id="PIRSF000371">
    <property type="entry name" value="PFL_act_enz"/>
    <property type="match status" value="1"/>
</dbReference>
<dbReference type="SFLD" id="SFLDG01118">
    <property type="entry name" value="activating_enzymes__group_2"/>
    <property type="match status" value="1"/>
</dbReference>
<dbReference type="SFLD" id="SFLDF00392">
    <property type="entry name" value="YjjI_activase"/>
    <property type="match status" value="1"/>
</dbReference>
<evidence type="ECO:0000259" key="11">
    <source>
        <dbReference type="PROSITE" id="PS51918"/>
    </source>
</evidence>
<dbReference type="InterPro" id="IPR040074">
    <property type="entry name" value="BssD/PflA/YjjW"/>
</dbReference>
<evidence type="ECO:0000256" key="2">
    <source>
        <dbReference type="ARBA" id="ARBA00009777"/>
    </source>
</evidence>
<dbReference type="NCBIfam" id="TIGR04041">
    <property type="entry name" value="activase_YjjW"/>
    <property type="match status" value="1"/>
</dbReference>
<comment type="cofactor">
    <cofactor evidence="1">
        <name>[4Fe-4S] cluster</name>
        <dbReference type="ChEBI" id="CHEBI:49883"/>
    </cofactor>
</comment>
<dbReference type="InterPro" id="IPR058240">
    <property type="entry name" value="rSAM_sf"/>
</dbReference>
<dbReference type="EMBL" id="CP016379">
    <property type="protein sequence ID" value="AZR72914.1"/>
    <property type="molecule type" value="Genomic_DNA"/>
</dbReference>
<dbReference type="GO" id="GO:0016491">
    <property type="term" value="F:oxidoreductase activity"/>
    <property type="evidence" value="ECO:0007669"/>
    <property type="project" value="UniProtKB-KW"/>
</dbReference>
<dbReference type="InterPro" id="IPR023912">
    <property type="entry name" value="YjjW_bact"/>
</dbReference>
<evidence type="ECO:0000256" key="9">
    <source>
        <dbReference type="ARBA" id="ARBA00047365"/>
    </source>
</evidence>
<evidence type="ECO:0000313" key="12">
    <source>
        <dbReference type="EMBL" id="AZR72914.1"/>
    </source>
</evidence>
<keyword evidence="7" id="KW-0408">Iron</keyword>
<evidence type="ECO:0000256" key="7">
    <source>
        <dbReference type="ARBA" id="ARBA00023004"/>
    </source>
</evidence>
<dbReference type="SUPFAM" id="SSF102114">
    <property type="entry name" value="Radical SAM enzymes"/>
    <property type="match status" value="1"/>
</dbReference>
<dbReference type="RefSeq" id="WP_127016249.1">
    <property type="nucleotide sequence ID" value="NZ_CP016379.1"/>
</dbReference>
<dbReference type="SFLD" id="SFLDS00029">
    <property type="entry name" value="Radical_SAM"/>
    <property type="match status" value="1"/>
</dbReference>
<evidence type="ECO:0000256" key="8">
    <source>
        <dbReference type="ARBA" id="ARBA00023014"/>
    </source>
</evidence>
<dbReference type="InterPro" id="IPR017896">
    <property type="entry name" value="4Fe4S_Fe-S-bd"/>
</dbReference>
<dbReference type="InterPro" id="IPR012839">
    <property type="entry name" value="Organic_radical_activase"/>
</dbReference>
<dbReference type="OrthoDB" id="9782387at2"/>
<dbReference type="InterPro" id="IPR017900">
    <property type="entry name" value="4Fe4S_Fe_S_CS"/>
</dbReference>
<dbReference type="PANTHER" id="PTHR30352:SF13">
    <property type="entry name" value="GLYCYL-RADICAL ENZYME ACTIVATING ENZYME YJJW-RELATED"/>
    <property type="match status" value="1"/>
</dbReference>
<evidence type="ECO:0000256" key="5">
    <source>
        <dbReference type="ARBA" id="ARBA00022723"/>
    </source>
</evidence>
<reference evidence="12 13" key="1">
    <citation type="submission" date="2016-07" db="EMBL/GenBank/DDBJ databases">
        <title>Genome and transcriptome analysis of iron-reducing fermentative bacteria Anoxybacter fermentans.</title>
        <authorList>
            <person name="Zeng X."/>
            <person name="Shao Z."/>
        </authorList>
    </citation>
    <scope>NUCLEOTIDE SEQUENCE [LARGE SCALE GENOMIC DNA]</scope>
    <source>
        <strain evidence="12 13">DY22613</strain>
    </source>
</reference>
<proteinExistence type="inferred from homology"/>
<dbReference type="AlphaFoldDB" id="A0A3Q9HPV4"/>
<feature type="domain" description="Radical SAM core" evidence="11">
    <location>
        <begin position="17"/>
        <end position="278"/>
    </location>
</feature>
<dbReference type="SFLD" id="SFLDG01066">
    <property type="entry name" value="organic_radical-activating_enz"/>
    <property type="match status" value="1"/>
</dbReference>
<keyword evidence="6" id="KW-0560">Oxidoreductase</keyword>
<keyword evidence="8" id="KW-0411">Iron-sulfur</keyword>
<protein>
    <recommendedName>
        <fullName evidence="14">Glycine radical enzyme activase</fullName>
    </recommendedName>
</protein>
<sequence>MSKLQALINRIIRFSAVDGPGNRLVIFLQGCNLQCINCHNPHTIGICNFCGKCIKECPVNALEIIAGDPSWINYDESRCVNCDHCLEVCPINSNPRSRWMEVDEVIKEIHRVAPFISGITVSGGEATQQLDFVKELFTCIKNDYKLSSLTNFIDSNGIAPISYWETLLPVLDGAMIDLKAFDPDVHYQLTGETNDLVLATIPYLYDKGKLYEVRLLIVPGYNDDREQIDATADYLAKIGRDIRIRLIPFRKHGVRAKFRNLLEPEGELMEEIKEIFVKDGFEEIYIT</sequence>
<evidence type="ECO:0000256" key="3">
    <source>
        <dbReference type="ARBA" id="ARBA00022485"/>
    </source>
</evidence>
<dbReference type="Gene3D" id="3.30.70.20">
    <property type="match status" value="1"/>
</dbReference>
<feature type="domain" description="4Fe-4S ferredoxin-type" evidence="10">
    <location>
        <begin position="47"/>
        <end position="67"/>
    </location>
</feature>
<evidence type="ECO:0000313" key="13">
    <source>
        <dbReference type="Proteomes" id="UP000267250"/>
    </source>
</evidence>